<keyword evidence="1" id="KW-1133">Transmembrane helix</keyword>
<evidence type="ECO:0000313" key="3">
    <source>
        <dbReference type="Proteomes" id="UP001596447"/>
    </source>
</evidence>
<feature type="transmembrane region" description="Helical" evidence="1">
    <location>
        <begin position="84"/>
        <end position="103"/>
    </location>
</feature>
<name>A0ABD5Z6P6_9EURY</name>
<feature type="transmembrane region" description="Helical" evidence="1">
    <location>
        <begin position="195"/>
        <end position="215"/>
    </location>
</feature>
<feature type="transmembrane region" description="Helical" evidence="1">
    <location>
        <begin position="308"/>
        <end position="328"/>
    </location>
</feature>
<feature type="transmembrane region" description="Helical" evidence="1">
    <location>
        <begin position="369"/>
        <end position="387"/>
    </location>
</feature>
<proteinExistence type="predicted"/>
<feature type="transmembrane region" description="Helical" evidence="1">
    <location>
        <begin position="115"/>
        <end position="133"/>
    </location>
</feature>
<reference evidence="2 3" key="1">
    <citation type="journal article" date="2019" name="Int. J. Syst. Evol. Microbiol.">
        <title>The Global Catalogue of Microorganisms (GCM) 10K type strain sequencing project: providing services to taxonomists for standard genome sequencing and annotation.</title>
        <authorList>
            <consortium name="The Broad Institute Genomics Platform"/>
            <consortium name="The Broad Institute Genome Sequencing Center for Infectious Disease"/>
            <person name="Wu L."/>
            <person name="Ma J."/>
        </authorList>
    </citation>
    <scope>NUCLEOTIDE SEQUENCE [LARGE SCALE GENOMIC DNA]</scope>
    <source>
        <strain evidence="2 3">XZGYJ-43</strain>
    </source>
</reference>
<comment type="caution">
    <text evidence="2">The sequence shown here is derived from an EMBL/GenBank/DDBJ whole genome shotgun (WGS) entry which is preliminary data.</text>
</comment>
<accession>A0ABD5Z6P6</accession>
<feature type="transmembrane region" description="Helical" evidence="1">
    <location>
        <begin position="407"/>
        <end position="430"/>
    </location>
</feature>
<evidence type="ECO:0000256" key="1">
    <source>
        <dbReference type="SAM" id="Phobius"/>
    </source>
</evidence>
<evidence type="ECO:0000313" key="2">
    <source>
        <dbReference type="EMBL" id="MFC7200868.1"/>
    </source>
</evidence>
<gene>
    <name evidence="2" type="ORF">ACFQJ9_15875</name>
</gene>
<keyword evidence="1" id="KW-0812">Transmembrane</keyword>
<organism evidence="2 3">
    <name type="scientific">Halospeciosus flavus</name>
    <dbReference type="NCBI Taxonomy" id="3032283"/>
    <lineage>
        <taxon>Archaea</taxon>
        <taxon>Methanobacteriati</taxon>
        <taxon>Methanobacteriota</taxon>
        <taxon>Stenosarchaea group</taxon>
        <taxon>Halobacteria</taxon>
        <taxon>Halobacteriales</taxon>
        <taxon>Halobacteriaceae</taxon>
        <taxon>Halospeciosus</taxon>
    </lineage>
</organism>
<keyword evidence="3" id="KW-1185">Reference proteome</keyword>
<dbReference type="Proteomes" id="UP001596447">
    <property type="component" value="Unassembled WGS sequence"/>
</dbReference>
<feature type="transmembrane region" description="Helical" evidence="1">
    <location>
        <begin position="340"/>
        <end position="362"/>
    </location>
</feature>
<feature type="transmembrane region" description="Helical" evidence="1">
    <location>
        <begin position="34"/>
        <end position="56"/>
    </location>
</feature>
<dbReference type="EMBL" id="JBHTAR010000011">
    <property type="protein sequence ID" value="MFC7200868.1"/>
    <property type="molecule type" value="Genomic_DNA"/>
</dbReference>
<protein>
    <submittedName>
        <fullName evidence="2">Uncharacterized protein</fullName>
    </submittedName>
</protein>
<dbReference type="RefSeq" id="WP_279527632.1">
    <property type="nucleotide sequence ID" value="NZ_CP122312.1"/>
</dbReference>
<keyword evidence="1" id="KW-0472">Membrane</keyword>
<dbReference type="AlphaFoldDB" id="A0ABD5Z6P6"/>
<feature type="transmembrane region" description="Helical" evidence="1">
    <location>
        <begin position="442"/>
        <end position="461"/>
    </location>
</feature>
<feature type="transmembrane region" description="Helical" evidence="1">
    <location>
        <begin position="163"/>
        <end position="183"/>
    </location>
</feature>
<sequence length="468" mass="49795">MTRVRSGLLSALGVLAGLPGVASAHEISGRFDAPIPLSLLFGGAAVTVGVTALLLASTTERPTSASEEWPVVEIPPNVVAGLRIAGRGGFFFAFLLAVVVGFVGRQVPAENVATVFVWAVWLKGVAVVAALVGNPWRVLSPWRAVYDALCWLERDRIALLGDLPQWVGVWPALAGYLLWIGVLENFTTVPRSPQQTALFVLGYATVTLVGGVLYGPDWFRRGDCLAVLYRLFGRVAPIRFDRTPAGGTLLTVRAPWRDCTAPTSPSVGAFVVATVYTVSFDGFTSTPEYQSLLFGLRDAVGASAAVEILLYLGGFVGFLLVFGVVMWATEVVAGVSRGTWRGATMAFAPTAFAPTLLPIAVAYEIAHNYPFVVENLGQFVAVLWALVTGGHPPSVELLGWLSLGAYWWSQVLLVVGGHVVAVVAAHAVAMERYSTVAAARRGHAPLVVLMIGYTVLSLWIISRPIVAG</sequence>